<dbReference type="InterPro" id="IPR008271">
    <property type="entry name" value="Ser/Thr_kinase_AS"/>
</dbReference>
<proteinExistence type="predicted"/>
<keyword evidence="2" id="KW-0067">ATP-binding</keyword>
<dbReference type="PROSITE" id="PS50011">
    <property type="entry name" value="PROTEIN_KINASE_DOM"/>
    <property type="match status" value="1"/>
</dbReference>
<dbReference type="InterPro" id="IPR050117">
    <property type="entry name" value="MAPK"/>
</dbReference>
<dbReference type="CDD" id="cd07830">
    <property type="entry name" value="STKc_MAK_like"/>
    <property type="match status" value="1"/>
</dbReference>
<evidence type="ECO:0000259" key="4">
    <source>
        <dbReference type="PROSITE" id="PS50011"/>
    </source>
</evidence>
<dbReference type="Proteomes" id="UP001651158">
    <property type="component" value="Unassembled WGS sequence"/>
</dbReference>
<comment type="caution">
    <text evidence="5">The sequence shown here is derived from an EMBL/GenBank/DDBJ whole genome shotgun (WGS) entry which is preliminary data.</text>
</comment>
<feature type="domain" description="Protein kinase" evidence="4">
    <location>
        <begin position="4"/>
        <end position="253"/>
    </location>
</feature>
<evidence type="ECO:0000313" key="5">
    <source>
        <dbReference type="EMBL" id="KAL5104947.1"/>
    </source>
</evidence>
<dbReference type="Gene3D" id="3.30.200.20">
    <property type="entry name" value="Phosphorylase Kinase, domain 1"/>
    <property type="match status" value="1"/>
</dbReference>
<evidence type="ECO:0000256" key="2">
    <source>
        <dbReference type="ARBA" id="ARBA00022840"/>
    </source>
</evidence>
<gene>
    <name evidence="5" type="ORF">TcWFU_005639</name>
</gene>
<dbReference type="PANTHER" id="PTHR24055">
    <property type="entry name" value="MITOGEN-ACTIVATED PROTEIN KINASE"/>
    <property type="match status" value="1"/>
</dbReference>
<dbReference type="GO" id="GO:0016301">
    <property type="term" value="F:kinase activity"/>
    <property type="evidence" value="ECO:0007669"/>
    <property type="project" value="UniProtKB-KW"/>
</dbReference>
<evidence type="ECO:0000256" key="1">
    <source>
        <dbReference type="ARBA" id="ARBA00022741"/>
    </source>
</evidence>
<keyword evidence="6" id="KW-1185">Reference proteome</keyword>
<dbReference type="SUPFAM" id="SSF56112">
    <property type="entry name" value="Protein kinase-like (PK-like)"/>
    <property type="match status" value="1"/>
</dbReference>
<dbReference type="PROSITE" id="PS00108">
    <property type="entry name" value="PROTEIN_KINASE_ST"/>
    <property type="match status" value="1"/>
</dbReference>
<dbReference type="InterPro" id="IPR011009">
    <property type="entry name" value="Kinase-like_dom_sf"/>
</dbReference>
<dbReference type="SMART" id="SM00220">
    <property type="entry name" value="S_TKc"/>
    <property type="match status" value="1"/>
</dbReference>
<protein>
    <submittedName>
        <fullName evidence="5">Serine/threonine-protein kinase MAK</fullName>
    </submittedName>
</protein>
<feature type="region of interest" description="Disordered" evidence="3">
    <location>
        <begin position="724"/>
        <end position="744"/>
    </location>
</feature>
<reference evidence="5 6" key="1">
    <citation type="journal article" date="2022" name="Front. Cell. Infect. Microbiol.">
        <title>The Genomes of Two Strains of Taenia crassiceps the Animal Model for the Study of Human Cysticercosis.</title>
        <authorList>
            <person name="Bobes R.J."/>
            <person name="Estrada K."/>
            <person name="Rios-Valencia D.G."/>
            <person name="Calderon-Gallegos A."/>
            <person name="de la Torre P."/>
            <person name="Carrero J.C."/>
            <person name="Sanchez-Flores A."/>
            <person name="Laclette J.P."/>
        </authorList>
    </citation>
    <scope>NUCLEOTIDE SEQUENCE [LARGE SCALE GENOMIC DNA]</scope>
    <source>
        <strain evidence="5">WFUcys</strain>
    </source>
</reference>
<sequence length="762" mass="84104">MNRYRLTRQLGDGTYGSVLLATSIDTNEKLRMKKKYHSWSECLRLREVKTLKRLEHPRIVKLKEVIREKDELFFVFEYMKENLKKPFSEESVRKIIGQVLDGLAYMHKQGYFHRDLKPENLLCSGVDVVKLADFGLAREIRSQPPFTDYVSTRWYRAPEILLRSQTYNSPIDLFAVGCIIICSVLGTPLQHDWPEGYRLANAMNFRFPSCPPARLSSIIFNASTIALQLIGELISWNPKKRPTARAALKSKFFAVPNVVKRSNSEAENIAPTLTVCKAAMVPVSTTLIGSLGTPVSDTAIVACRRGLEVRDRNVVQNRLTVPSSMVVGINDDGSGRQFIAASEPSLQTPMLHSNRNRVGMITPSPASTIANSDAAKHLRNGLYSRWEANGISYDQKKYSEAVVATNDRSTGATTQINHLDNTSPNQSTFHPLFNGLQPSTHTNNLARHARGKRVGELGVIHTNAPNRHLKPVAKINVADELEREFFHALAQPPVLSQSLPLRQFSGQHSLAFRGGGSEAASQRQQGSFGHGHNRHHIRHNYYCRMPLPRPKLQPPLINIAKTDSGEHPHRLPRVLVTGAPGSGSRSKPSGTLHAASFDTTSLGLGEAANRRANFLSDLLFTSKQSAFADTIRVKGLTPALNRSSGSSAHVSTPWTVSESRSCPLAPSPPHPQPPLPNLGVVCQRTFFSLNDFKSRGLSCPKACGLHTPNADNVGCRGFGGTISSKKQRSLESPKNTSASTQLQSVPFLPSKPHWSAKYLKSL</sequence>
<dbReference type="Gene3D" id="1.10.510.10">
    <property type="entry name" value="Transferase(Phosphotransferase) domain 1"/>
    <property type="match status" value="1"/>
</dbReference>
<organism evidence="5 6">
    <name type="scientific">Taenia crassiceps</name>
    <dbReference type="NCBI Taxonomy" id="6207"/>
    <lineage>
        <taxon>Eukaryota</taxon>
        <taxon>Metazoa</taxon>
        <taxon>Spiralia</taxon>
        <taxon>Lophotrochozoa</taxon>
        <taxon>Platyhelminthes</taxon>
        <taxon>Cestoda</taxon>
        <taxon>Eucestoda</taxon>
        <taxon>Cyclophyllidea</taxon>
        <taxon>Taeniidae</taxon>
        <taxon>Taenia</taxon>
    </lineage>
</organism>
<evidence type="ECO:0000256" key="3">
    <source>
        <dbReference type="SAM" id="MobiDB-lite"/>
    </source>
</evidence>
<dbReference type="Pfam" id="PF00069">
    <property type="entry name" value="Pkinase"/>
    <property type="match status" value="1"/>
</dbReference>
<keyword evidence="1" id="KW-0547">Nucleotide-binding</keyword>
<feature type="region of interest" description="Disordered" evidence="3">
    <location>
        <begin position="513"/>
        <end position="532"/>
    </location>
</feature>
<name>A0ABR4Q5U0_9CEST</name>
<feature type="compositionally biased region" description="Polar residues" evidence="3">
    <location>
        <begin position="730"/>
        <end position="744"/>
    </location>
</feature>
<evidence type="ECO:0000313" key="6">
    <source>
        <dbReference type="Proteomes" id="UP001651158"/>
    </source>
</evidence>
<accession>A0ABR4Q5U0</accession>
<keyword evidence="5" id="KW-0808">Transferase</keyword>
<dbReference type="EMBL" id="JAKROA010000010">
    <property type="protein sequence ID" value="KAL5104947.1"/>
    <property type="molecule type" value="Genomic_DNA"/>
</dbReference>
<keyword evidence="5" id="KW-0418">Kinase</keyword>
<dbReference type="InterPro" id="IPR000719">
    <property type="entry name" value="Prot_kinase_dom"/>
</dbReference>